<dbReference type="InterPro" id="IPR005119">
    <property type="entry name" value="LysR_subst-bd"/>
</dbReference>
<evidence type="ECO:0000256" key="2">
    <source>
        <dbReference type="ARBA" id="ARBA00023015"/>
    </source>
</evidence>
<dbReference type="Gene3D" id="1.10.10.10">
    <property type="entry name" value="Winged helix-like DNA-binding domain superfamily/Winged helix DNA-binding domain"/>
    <property type="match status" value="1"/>
</dbReference>
<keyword evidence="4" id="KW-0804">Transcription</keyword>
<dbReference type="GO" id="GO:0003700">
    <property type="term" value="F:DNA-binding transcription factor activity"/>
    <property type="evidence" value="ECO:0007669"/>
    <property type="project" value="InterPro"/>
</dbReference>
<dbReference type="Pfam" id="PF00126">
    <property type="entry name" value="HTH_1"/>
    <property type="match status" value="1"/>
</dbReference>
<evidence type="ECO:0000256" key="4">
    <source>
        <dbReference type="ARBA" id="ARBA00023163"/>
    </source>
</evidence>
<sequence>MIDKLELLLALARERHFGKAADSAGVTQPTLSSALKSLEDQFGVLIVERGSRFRCFTPEGERILDWARRIVGDTRAMRQEIEALKKGLSGHLRLAVIPTSLPFLAELTVPMRRRYPDVHLTVLSMTSDAILDRLENLEVDIGISYVDTEPPPRFDTTRIYDEQYVLLVAPESPLAKREQVTWAEAGELPLCLLTPDMQNRRLIDRHLEEAGAKQTPTLESNSMLVLYAHVRSGEWASILPSRLAETLDRPSRLRSISLVKPTVTHKIGLIVTKREPHSPVVAAFLAHAKRVVSQFKANAAADRAAADGAPRAKGRS</sequence>
<dbReference type="InterPro" id="IPR036390">
    <property type="entry name" value="WH_DNA-bd_sf"/>
</dbReference>
<evidence type="ECO:0000256" key="3">
    <source>
        <dbReference type="ARBA" id="ARBA00023125"/>
    </source>
</evidence>
<keyword evidence="3" id="KW-0238">DNA-binding</keyword>
<keyword evidence="7" id="KW-1185">Reference proteome</keyword>
<dbReference type="OrthoDB" id="9775392at2"/>
<dbReference type="InterPro" id="IPR050950">
    <property type="entry name" value="HTH-type_LysR_regulators"/>
</dbReference>
<feature type="domain" description="HTH lysR-type" evidence="5">
    <location>
        <begin position="1"/>
        <end position="57"/>
    </location>
</feature>
<proteinExistence type="inferred from homology"/>
<dbReference type="CDD" id="cd05466">
    <property type="entry name" value="PBP2_LTTR_substrate"/>
    <property type="match status" value="1"/>
</dbReference>
<dbReference type="EMBL" id="CP006912">
    <property type="protein sequence ID" value="AHB49085.1"/>
    <property type="molecule type" value="Genomic_DNA"/>
</dbReference>
<organism evidence="6 7">
    <name type="scientific">Hyphomicrobium nitrativorans NL23</name>
    <dbReference type="NCBI Taxonomy" id="1029756"/>
    <lineage>
        <taxon>Bacteria</taxon>
        <taxon>Pseudomonadati</taxon>
        <taxon>Pseudomonadota</taxon>
        <taxon>Alphaproteobacteria</taxon>
        <taxon>Hyphomicrobiales</taxon>
        <taxon>Hyphomicrobiaceae</taxon>
        <taxon>Hyphomicrobium</taxon>
    </lineage>
</organism>
<dbReference type="AlphaFoldDB" id="V5SGB5"/>
<dbReference type="RefSeq" id="WP_023787893.1">
    <property type="nucleotide sequence ID" value="NC_022997.1"/>
</dbReference>
<dbReference type="PANTHER" id="PTHR30419">
    <property type="entry name" value="HTH-TYPE TRANSCRIPTIONAL REGULATOR YBHD"/>
    <property type="match status" value="1"/>
</dbReference>
<gene>
    <name evidence="6" type="ORF">W911_12785</name>
</gene>
<comment type="similarity">
    <text evidence="1">Belongs to the LysR transcriptional regulatory family.</text>
</comment>
<evidence type="ECO:0000313" key="6">
    <source>
        <dbReference type="EMBL" id="AHB49085.1"/>
    </source>
</evidence>
<evidence type="ECO:0000259" key="5">
    <source>
        <dbReference type="PROSITE" id="PS50931"/>
    </source>
</evidence>
<dbReference type="PRINTS" id="PR00039">
    <property type="entry name" value="HTHLYSR"/>
</dbReference>
<reference evidence="6 7" key="1">
    <citation type="journal article" date="2014" name="Genome Announc.">
        <title>Complete Genome Sequence of Hyphomicrobium nitrativorans Strain NL23, a Denitrifying Bacterium Isolated from Biofilm of a Methanol-Fed Denitrification System Treating Seawater at the Montreal Biodome.</title>
        <authorList>
            <person name="Martineau C."/>
            <person name="Villeneuve C."/>
            <person name="Mauffrey F."/>
            <person name="Villemur R."/>
        </authorList>
    </citation>
    <scope>NUCLEOTIDE SEQUENCE [LARGE SCALE GENOMIC DNA]</scope>
    <source>
        <strain evidence="6">NL23</strain>
    </source>
</reference>
<dbReference type="Pfam" id="PF03466">
    <property type="entry name" value="LysR_substrate"/>
    <property type="match status" value="1"/>
</dbReference>
<accession>V5SGB5</accession>
<dbReference type="PATRIC" id="fig|1029756.8.peg.2657"/>
<evidence type="ECO:0000313" key="7">
    <source>
        <dbReference type="Proteomes" id="UP000018542"/>
    </source>
</evidence>
<dbReference type="SUPFAM" id="SSF53850">
    <property type="entry name" value="Periplasmic binding protein-like II"/>
    <property type="match status" value="1"/>
</dbReference>
<dbReference type="PANTHER" id="PTHR30419:SF31">
    <property type="entry name" value="BLR3139 PROTEIN"/>
    <property type="match status" value="1"/>
</dbReference>
<dbReference type="Gene3D" id="3.40.190.290">
    <property type="match status" value="1"/>
</dbReference>
<dbReference type="PROSITE" id="PS50931">
    <property type="entry name" value="HTH_LYSR"/>
    <property type="match status" value="1"/>
</dbReference>
<dbReference type="InterPro" id="IPR036388">
    <property type="entry name" value="WH-like_DNA-bd_sf"/>
</dbReference>
<dbReference type="InterPro" id="IPR000847">
    <property type="entry name" value="LysR_HTH_N"/>
</dbReference>
<dbReference type="Proteomes" id="UP000018542">
    <property type="component" value="Chromosome"/>
</dbReference>
<dbReference type="HOGENOM" id="CLU_039613_6_2_5"/>
<evidence type="ECO:0000256" key="1">
    <source>
        <dbReference type="ARBA" id="ARBA00009437"/>
    </source>
</evidence>
<dbReference type="GO" id="GO:0003677">
    <property type="term" value="F:DNA binding"/>
    <property type="evidence" value="ECO:0007669"/>
    <property type="project" value="UniProtKB-KW"/>
</dbReference>
<dbReference type="GO" id="GO:0005829">
    <property type="term" value="C:cytosol"/>
    <property type="evidence" value="ECO:0007669"/>
    <property type="project" value="TreeGrafter"/>
</dbReference>
<dbReference type="SUPFAM" id="SSF46785">
    <property type="entry name" value="Winged helix' DNA-binding domain"/>
    <property type="match status" value="1"/>
</dbReference>
<name>V5SGB5_9HYPH</name>
<dbReference type="STRING" id="1029756.W911_12785"/>
<dbReference type="KEGG" id="hni:W911_12785"/>
<protein>
    <submittedName>
        <fullName evidence="6">LysR family transcriptional regulator</fullName>
    </submittedName>
</protein>
<keyword evidence="2" id="KW-0805">Transcription regulation</keyword>